<feature type="region of interest" description="Disordered" evidence="1">
    <location>
        <begin position="165"/>
        <end position="184"/>
    </location>
</feature>
<accession>A0A7Y3U0Y0</accession>
<evidence type="ECO:0000313" key="3">
    <source>
        <dbReference type="Proteomes" id="UP000588806"/>
    </source>
</evidence>
<protein>
    <submittedName>
        <fullName evidence="2">Preprotein translocase subunit YajC</fullName>
    </submittedName>
</protein>
<sequence length="184" mass="21016">MEWFFIIIVVMLVAAPVMWLKPSPRQQRQASLRNSVRKQGVEVKMAVPPLHDVKQAMPGYQWRYPQQAPGPDFLLVRDSDASDALTPYHAGWRWRIAPLRAWPEPADSVLKALLERLPQDALVLESSESSLTLWWWESQNAERFSSYIEDFVTLRDCLKGHADRPKKQHKASALTHGTDDASAS</sequence>
<gene>
    <name evidence="2" type="ORF">HLB35_11585</name>
</gene>
<dbReference type="Proteomes" id="UP000588806">
    <property type="component" value="Unassembled WGS sequence"/>
</dbReference>
<evidence type="ECO:0000313" key="2">
    <source>
        <dbReference type="EMBL" id="NOG32239.1"/>
    </source>
</evidence>
<reference evidence="2 3" key="1">
    <citation type="submission" date="2020-05" db="EMBL/GenBank/DDBJ databases">
        <authorList>
            <person name="Ruan W."/>
            <person name="Jeon C.O."/>
            <person name="Chun B.H."/>
        </authorList>
    </citation>
    <scope>NUCLEOTIDE SEQUENCE [LARGE SCALE GENOMIC DNA]</scope>
    <source>
        <strain evidence="2 3">TBZ9</strain>
    </source>
</reference>
<name>A0A7Y3U0Y0_9GAMM</name>
<evidence type="ECO:0000256" key="1">
    <source>
        <dbReference type="SAM" id="MobiDB-lite"/>
    </source>
</evidence>
<keyword evidence="3" id="KW-1185">Reference proteome</keyword>
<dbReference type="RefSeq" id="WP_171702693.1">
    <property type="nucleotide sequence ID" value="NZ_JABFHI010000004.1"/>
</dbReference>
<dbReference type="EMBL" id="JABFHI010000004">
    <property type="protein sequence ID" value="NOG32239.1"/>
    <property type="molecule type" value="Genomic_DNA"/>
</dbReference>
<comment type="caution">
    <text evidence="2">The sequence shown here is derived from an EMBL/GenBank/DDBJ whole genome shotgun (WGS) entry which is preliminary data.</text>
</comment>
<dbReference type="AlphaFoldDB" id="A0A7Y3U0Y0"/>
<proteinExistence type="predicted"/>
<organism evidence="2 3">
    <name type="scientific">Vreelandella azerica</name>
    <dbReference type="NCBI Taxonomy" id="2732867"/>
    <lineage>
        <taxon>Bacteria</taxon>
        <taxon>Pseudomonadati</taxon>
        <taxon>Pseudomonadota</taxon>
        <taxon>Gammaproteobacteria</taxon>
        <taxon>Oceanospirillales</taxon>
        <taxon>Halomonadaceae</taxon>
        <taxon>Vreelandella</taxon>
    </lineage>
</organism>
<reference evidence="2 3" key="2">
    <citation type="submission" date="2020-06" db="EMBL/GenBank/DDBJ databases">
        <title>Halomonas songnenensis sp. nov., a moderately halophilic bacterium isolated from saline and alkaline soils.</title>
        <authorList>
            <person name="Jiang J."/>
            <person name="Pan Y."/>
        </authorList>
    </citation>
    <scope>NUCLEOTIDE SEQUENCE [LARGE SCALE GENOMIC DNA]</scope>
    <source>
        <strain evidence="2 3">TBZ9</strain>
    </source>
</reference>